<reference evidence="3" key="1">
    <citation type="submission" date="2019-08" db="EMBL/GenBank/DDBJ databases">
        <authorList>
            <person name="Kucharzyk K."/>
            <person name="Murdoch R.W."/>
            <person name="Higgins S."/>
            <person name="Loffler F."/>
        </authorList>
    </citation>
    <scope>NUCLEOTIDE SEQUENCE</scope>
</reference>
<feature type="transmembrane region" description="Helical" evidence="2">
    <location>
        <begin position="7"/>
        <end position="25"/>
    </location>
</feature>
<dbReference type="EMBL" id="VSSQ01000328">
    <property type="protein sequence ID" value="MPL91417.1"/>
    <property type="molecule type" value="Genomic_DNA"/>
</dbReference>
<evidence type="ECO:0000256" key="2">
    <source>
        <dbReference type="SAM" id="Phobius"/>
    </source>
</evidence>
<keyword evidence="2" id="KW-0812">Transmembrane</keyword>
<sequence length="131" mass="13971">MEDKKTMFLYIGCAVIAVLLAWYVLSGNESGGKAEFTNVENRINRAAEEQRATSDELGRIGQGVNDSAGTADNISRANASAENAISDAQRANASSNDIIQDSRERLARCQSIIANMEKGAGSKDSGDKKAE</sequence>
<gene>
    <name evidence="3" type="ORF">SDC9_37485</name>
</gene>
<name>A0A644VJJ3_9ZZZZ</name>
<proteinExistence type="predicted"/>
<keyword evidence="2" id="KW-1133">Transmembrane helix</keyword>
<protein>
    <submittedName>
        <fullName evidence="3">Uncharacterized protein</fullName>
    </submittedName>
</protein>
<comment type="caution">
    <text evidence="3">The sequence shown here is derived from an EMBL/GenBank/DDBJ whole genome shotgun (WGS) entry which is preliminary data.</text>
</comment>
<evidence type="ECO:0000256" key="1">
    <source>
        <dbReference type="SAM" id="MobiDB-lite"/>
    </source>
</evidence>
<organism evidence="3">
    <name type="scientific">bioreactor metagenome</name>
    <dbReference type="NCBI Taxonomy" id="1076179"/>
    <lineage>
        <taxon>unclassified sequences</taxon>
        <taxon>metagenomes</taxon>
        <taxon>ecological metagenomes</taxon>
    </lineage>
</organism>
<dbReference type="AlphaFoldDB" id="A0A644VJJ3"/>
<evidence type="ECO:0000313" key="3">
    <source>
        <dbReference type="EMBL" id="MPL91417.1"/>
    </source>
</evidence>
<feature type="region of interest" description="Disordered" evidence="1">
    <location>
        <begin position="47"/>
        <end position="75"/>
    </location>
</feature>
<feature type="compositionally biased region" description="Polar residues" evidence="1">
    <location>
        <begin position="64"/>
        <end position="75"/>
    </location>
</feature>
<accession>A0A644VJJ3</accession>
<keyword evidence="2" id="KW-0472">Membrane</keyword>
<feature type="compositionally biased region" description="Basic and acidic residues" evidence="1">
    <location>
        <begin position="47"/>
        <end position="58"/>
    </location>
</feature>